<dbReference type="GO" id="GO:0004523">
    <property type="term" value="F:RNA-DNA hybrid ribonuclease activity"/>
    <property type="evidence" value="ECO:0007669"/>
    <property type="project" value="InterPro"/>
</dbReference>
<gene>
    <name evidence="2" type="ORF">Taro_019165</name>
</gene>
<protein>
    <recommendedName>
        <fullName evidence="1">RNase H type-1 domain-containing protein</fullName>
    </recommendedName>
</protein>
<dbReference type="EMBL" id="NMUH01000915">
    <property type="protein sequence ID" value="MQL86618.1"/>
    <property type="molecule type" value="Genomic_DNA"/>
</dbReference>
<keyword evidence="3" id="KW-1185">Reference proteome</keyword>
<dbReference type="PANTHER" id="PTHR33116">
    <property type="entry name" value="REVERSE TRANSCRIPTASE ZINC-BINDING DOMAIN-CONTAINING PROTEIN-RELATED-RELATED"/>
    <property type="match status" value="1"/>
</dbReference>
<dbReference type="AlphaFoldDB" id="A0A843UT12"/>
<dbReference type="Gene3D" id="3.30.420.10">
    <property type="entry name" value="Ribonuclease H-like superfamily/Ribonuclease H"/>
    <property type="match status" value="1"/>
</dbReference>
<dbReference type="Proteomes" id="UP000652761">
    <property type="component" value="Unassembled WGS sequence"/>
</dbReference>
<dbReference type="Pfam" id="PF13456">
    <property type="entry name" value="RVT_3"/>
    <property type="match status" value="1"/>
</dbReference>
<feature type="domain" description="RNase H type-1" evidence="1">
    <location>
        <begin position="408"/>
        <end position="526"/>
    </location>
</feature>
<dbReference type="InterPro" id="IPR036397">
    <property type="entry name" value="RNaseH_sf"/>
</dbReference>
<dbReference type="GO" id="GO:0003676">
    <property type="term" value="F:nucleic acid binding"/>
    <property type="evidence" value="ECO:0007669"/>
    <property type="project" value="InterPro"/>
</dbReference>
<comment type="caution">
    <text evidence="2">The sequence shown here is derived from an EMBL/GenBank/DDBJ whole genome shotgun (WGS) entry which is preliminary data.</text>
</comment>
<proteinExistence type="predicted"/>
<reference evidence="2" key="1">
    <citation type="submission" date="2017-07" db="EMBL/GenBank/DDBJ databases">
        <title>Taro Niue Genome Assembly and Annotation.</title>
        <authorList>
            <person name="Atibalentja N."/>
            <person name="Keating K."/>
            <person name="Fields C.J."/>
        </authorList>
    </citation>
    <scope>NUCLEOTIDE SEQUENCE</scope>
    <source>
        <strain evidence="2">Niue_2</strain>
        <tissue evidence="2">Leaf</tissue>
    </source>
</reference>
<dbReference type="InterPro" id="IPR002156">
    <property type="entry name" value="RNaseH_domain"/>
</dbReference>
<evidence type="ECO:0000313" key="3">
    <source>
        <dbReference type="Proteomes" id="UP000652761"/>
    </source>
</evidence>
<sequence>MKFLRAYKGSSGQLIKVAKSSFIVSDKAPGSLSRSIADITGFVQAKLPIKYLGVSLFAGRRRPSYFSHILAKTAAKLQTWKSGFLSSGGHLVLIRHVLSALPIYTMSSQAIPTTVINTFHRLLANFFWGSYDGSPKKHWVSWDIISQPKDSGGLGVLNLSQMQLALKTKMLWRAISGTSFWGNFFQAKHLYHSHHSTASFHLLSAADRKLWQHASRLVAPNHRVVVKGLDSQATFWLDVWAGAVPLRRFLSDHVWSDLADKCWSINQVLADPTHHHIHIAHQFCPPSLLGHIFACNDGLDRWIWCPTTNGQFSTNSVRKLLQGALRFGAAVTKPDLMLSLWWPVRFYTESWCVHVSDSQKTSQLHIFDLSAPHRSFLQQWGITLQVSAPLAPKIVRWYLPPPGRLKLNVDGAYKSTSSTAAGGGILRNEMGDMIFAFAARYHGVHSSLEAEALALRNGIILCYEKGFSEFLIKSDSLVLVQIMKGQYSIPWRLSIATQDIFHRCQNLHVSFRHIYHEANQVADSLVGHGCTIACSCCVWSFWADLPPTVKGPYQGWEFRFRFRDRPGPKPKPFRFRFGRFRPVSGGLKRRVSVGFGQFRLVSDGFGWFRFGNATVVSAGFVSAETNNQGPYRLDKMGFPSIRP</sequence>
<dbReference type="OrthoDB" id="691901at2759"/>
<evidence type="ECO:0000259" key="1">
    <source>
        <dbReference type="Pfam" id="PF13456"/>
    </source>
</evidence>
<dbReference type="InterPro" id="IPR012337">
    <property type="entry name" value="RNaseH-like_sf"/>
</dbReference>
<dbReference type="InterPro" id="IPR044730">
    <property type="entry name" value="RNase_H-like_dom_plant"/>
</dbReference>
<organism evidence="2 3">
    <name type="scientific">Colocasia esculenta</name>
    <name type="common">Wild taro</name>
    <name type="synonym">Arum esculentum</name>
    <dbReference type="NCBI Taxonomy" id="4460"/>
    <lineage>
        <taxon>Eukaryota</taxon>
        <taxon>Viridiplantae</taxon>
        <taxon>Streptophyta</taxon>
        <taxon>Embryophyta</taxon>
        <taxon>Tracheophyta</taxon>
        <taxon>Spermatophyta</taxon>
        <taxon>Magnoliopsida</taxon>
        <taxon>Liliopsida</taxon>
        <taxon>Araceae</taxon>
        <taxon>Aroideae</taxon>
        <taxon>Colocasieae</taxon>
        <taxon>Colocasia</taxon>
    </lineage>
</organism>
<dbReference type="SUPFAM" id="SSF53098">
    <property type="entry name" value="Ribonuclease H-like"/>
    <property type="match status" value="1"/>
</dbReference>
<name>A0A843UT12_COLES</name>
<dbReference type="PANTHER" id="PTHR33116:SF80">
    <property type="entry name" value="REVERSE TRANSCRIPTASE ZINC-BINDING DOMAIN-CONTAINING PROTEIN"/>
    <property type="match status" value="1"/>
</dbReference>
<dbReference type="CDD" id="cd06222">
    <property type="entry name" value="RNase_H_like"/>
    <property type="match status" value="1"/>
</dbReference>
<evidence type="ECO:0000313" key="2">
    <source>
        <dbReference type="EMBL" id="MQL86618.1"/>
    </source>
</evidence>
<accession>A0A843UT12</accession>